<keyword evidence="1" id="KW-1133">Transmembrane helix</keyword>
<name>A0A8J8TNX3_9EURY</name>
<feature type="transmembrane region" description="Helical" evidence="1">
    <location>
        <begin position="119"/>
        <end position="150"/>
    </location>
</feature>
<organism evidence="2 3">
    <name type="scientific">Natronococcus pandeyae</name>
    <dbReference type="NCBI Taxonomy" id="2055836"/>
    <lineage>
        <taxon>Archaea</taxon>
        <taxon>Methanobacteriati</taxon>
        <taxon>Methanobacteriota</taxon>
        <taxon>Stenosarchaea group</taxon>
        <taxon>Halobacteria</taxon>
        <taxon>Halobacteriales</taxon>
        <taxon>Natrialbaceae</taxon>
        <taxon>Natronococcus</taxon>
    </lineage>
</organism>
<feature type="transmembrane region" description="Helical" evidence="1">
    <location>
        <begin position="81"/>
        <end position="107"/>
    </location>
</feature>
<evidence type="ECO:0000313" key="3">
    <source>
        <dbReference type="Proteomes" id="UP000766904"/>
    </source>
</evidence>
<evidence type="ECO:0000313" key="2">
    <source>
        <dbReference type="EMBL" id="TYL37161.1"/>
    </source>
</evidence>
<reference evidence="2" key="1">
    <citation type="submission" date="2017-11" db="EMBL/GenBank/DDBJ databases">
        <authorList>
            <person name="Kajale S.C."/>
            <person name="Sharma A."/>
        </authorList>
    </citation>
    <scope>NUCLEOTIDE SEQUENCE</scope>
    <source>
        <strain evidence="2">LS1_42</strain>
    </source>
</reference>
<keyword evidence="3" id="KW-1185">Reference proteome</keyword>
<dbReference type="Proteomes" id="UP000766904">
    <property type="component" value="Unassembled WGS sequence"/>
</dbReference>
<sequence length="179" mass="18126">MQAELELLQSLGPFERVGVQFAATLLLATVVLGLLQGYGTRIVTKSRRSPVISSCIGVPTTFVLGGLAIGGTLLLETSVGMFFGVIMIVLSLTVLPVLTALGFVAVGVSVATRLGQDRLWVGVLVGSLLSGASALSVPVAVAVTGIAAILGTGAGVRILFGVGETTGPDDRTVPPANKI</sequence>
<proteinExistence type="predicted"/>
<feature type="transmembrane region" description="Helical" evidence="1">
    <location>
        <begin position="20"/>
        <end position="39"/>
    </location>
</feature>
<keyword evidence="1" id="KW-0812">Transmembrane</keyword>
<feature type="transmembrane region" description="Helical" evidence="1">
    <location>
        <begin position="51"/>
        <end position="75"/>
    </location>
</feature>
<dbReference type="EMBL" id="PHNJ01000012">
    <property type="protein sequence ID" value="TYL37161.1"/>
    <property type="molecule type" value="Genomic_DNA"/>
</dbReference>
<dbReference type="OrthoDB" id="206202at2157"/>
<dbReference type="AlphaFoldDB" id="A0A8J8TNX3"/>
<evidence type="ECO:0000256" key="1">
    <source>
        <dbReference type="SAM" id="Phobius"/>
    </source>
</evidence>
<protein>
    <submittedName>
        <fullName evidence="2">Uncharacterized protein</fullName>
    </submittedName>
</protein>
<comment type="caution">
    <text evidence="2">The sequence shown here is derived from an EMBL/GenBank/DDBJ whole genome shotgun (WGS) entry which is preliminary data.</text>
</comment>
<keyword evidence="1" id="KW-0472">Membrane</keyword>
<gene>
    <name evidence="2" type="ORF">CV102_18590</name>
</gene>
<accession>A0A8J8TNX3</accession>